<keyword evidence="8" id="KW-0028">Amino-acid biosynthesis</keyword>
<protein>
    <recommendedName>
        <fullName evidence="6 8">3-dehydroquinate dehydratase</fullName>
        <shortName evidence="8">3-dehydroquinase</shortName>
        <ecNumber evidence="6 8">4.2.1.10</ecNumber>
    </recommendedName>
    <alternativeName>
        <fullName evidence="8">Type II DHQase</fullName>
    </alternativeName>
</protein>
<comment type="function">
    <text evidence="2 8">Catalyzes a trans-dehydration via an enolate intermediate.</text>
</comment>
<proteinExistence type="inferred from homology"/>
<dbReference type="GO" id="GO:0008652">
    <property type="term" value="P:amino acid biosynthetic process"/>
    <property type="evidence" value="ECO:0007669"/>
    <property type="project" value="UniProtKB-KW"/>
</dbReference>
<dbReference type="InterPro" id="IPR001874">
    <property type="entry name" value="DHquinase_II"/>
</dbReference>
<evidence type="ECO:0000256" key="9">
    <source>
        <dbReference type="PIRSR" id="PIRSR001399-1"/>
    </source>
</evidence>
<sequence length="156" mass="17194">MSERSPVVQRLILVLHGPNLNLLGQREPHIYGATTLDEINERLRRLAEARGFELVIVQTNYEGALIDQIQRYGPIACGIVINPGALTHYSIALRDAIAAVSTPTVEVHLSNVHAREPFRHRSVIAPVTVGQIAGLGPASYELALQYLMDRAEEELP</sequence>
<comment type="similarity">
    <text evidence="4 8">Belongs to the type-II 3-dehydroquinase family.</text>
</comment>
<dbReference type="GO" id="GO:0009423">
    <property type="term" value="P:chorismate biosynthetic process"/>
    <property type="evidence" value="ECO:0007669"/>
    <property type="project" value="UniProtKB-UniRule"/>
</dbReference>
<feature type="active site" description="Proton acceptor" evidence="8 9">
    <location>
        <position position="31"/>
    </location>
</feature>
<dbReference type="PANTHER" id="PTHR21272:SF3">
    <property type="entry name" value="CATABOLIC 3-DEHYDROQUINASE"/>
    <property type="match status" value="1"/>
</dbReference>
<feature type="binding site" evidence="8 10">
    <location>
        <position position="88"/>
    </location>
    <ligand>
        <name>substrate</name>
    </ligand>
</feature>
<dbReference type="HAMAP" id="MF_00169">
    <property type="entry name" value="AroQ"/>
    <property type="match status" value="1"/>
</dbReference>
<dbReference type="SUPFAM" id="SSF52304">
    <property type="entry name" value="Type II 3-dehydroquinate dehydratase"/>
    <property type="match status" value="1"/>
</dbReference>
<reference evidence="12" key="1">
    <citation type="journal article" date="2020" name="mSystems">
        <title>Genome- and Community-Level Interaction Insights into Carbon Utilization and Element Cycling Functions of Hydrothermarchaeota in Hydrothermal Sediment.</title>
        <authorList>
            <person name="Zhou Z."/>
            <person name="Liu Y."/>
            <person name="Xu W."/>
            <person name="Pan J."/>
            <person name="Luo Z.H."/>
            <person name="Li M."/>
        </authorList>
    </citation>
    <scope>NUCLEOTIDE SEQUENCE [LARGE SCALE GENOMIC DNA]</scope>
    <source>
        <strain evidence="12">SpSt-210</strain>
    </source>
</reference>
<feature type="binding site" evidence="8 10">
    <location>
        <position position="95"/>
    </location>
    <ligand>
        <name>substrate</name>
    </ligand>
</feature>
<dbReference type="PROSITE" id="PS01029">
    <property type="entry name" value="DEHYDROQUINASE_II"/>
    <property type="match status" value="1"/>
</dbReference>
<evidence type="ECO:0000256" key="4">
    <source>
        <dbReference type="ARBA" id="ARBA00011037"/>
    </source>
</evidence>
<feature type="active site" description="Proton donor" evidence="8 9">
    <location>
        <position position="108"/>
    </location>
</feature>
<dbReference type="UniPathway" id="UPA00053">
    <property type="reaction ID" value="UER00086"/>
</dbReference>
<dbReference type="PANTHER" id="PTHR21272">
    <property type="entry name" value="CATABOLIC 3-DEHYDROQUINASE"/>
    <property type="match status" value="1"/>
</dbReference>
<feature type="binding site" evidence="8 10">
    <location>
        <position position="119"/>
    </location>
    <ligand>
        <name>substrate</name>
    </ligand>
</feature>
<dbReference type="GO" id="GO:0003855">
    <property type="term" value="F:3-dehydroquinate dehydratase activity"/>
    <property type="evidence" value="ECO:0007669"/>
    <property type="project" value="UniProtKB-UniRule"/>
</dbReference>
<dbReference type="AlphaFoldDB" id="A0A831TAR9"/>
<dbReference type="NCBIfam" id="TIGR01088">
    <property type="entry name" value="aroQ"/>
    <property type="match status" value="1"/>
</dbReference>
<comment type="caution">
    <text evidence="12">The sequence shown here is derived from an EMBL/GenBank/DDBJ whole genome shotgun (WGS) entry which is preliminary data.</text>
</comment>
<dbReference type="GO" id="GO:0019631">
    <property type="term" value="P:quinate catabolic process"/>
    <property type="evidence" value="ECO:0007669"/>
    <property type="project" value="TreeGrafter"/>
</dbReference>
<evidence type="ECO:0000256" key="8">
    <source>
        <dbReference type="HAMAP-Rule" id="MF_00169"/>
    </source>
</evidence>
<dbReference type="EMBL" id="DSIY01000328">
    <property type="protein sequence ID" value="HEG92557.1"/>
    <property type="molecule type" value="Genomic_DNA"/>
</dbReference>
<name>A0A831TAR9_9BACT</name>
<evidence type="ECO:0000256" key="1">
    <source>
        <dbReference type="ARBA" id="ARBA00001864"/>
    </source>
</evidence>
<dbReference type="NCBIfam" id="NF003806">
    <property type="entry name" value="PRK05395.1-3"/>
    <property type="match status" value="1"/>
</dbReference>
<dbReference type="InterPro" id="IPR018509">
    <property type="entry name" value="DHquinase_II_CS"/>
</dbReference>
<evidence type="ECO:0000256" key="6">
    <source>
        <dbReference type="ARBA" id="ARBA00012060"/>
    </source>
</evidence>
<evidence type="ECO:0000256" key="10">
    <source>
        <dbReference type="PIRSR" id="PIRSR001399-2"/>
    </source>
</evidence>
<evidence type="ECO:0000256" key="11">
    <source>
        <dbReference type="PIRSR" id="PIRSR001399-3"/>
    </source>
</evidence>
<dbReference type="Gene3D" id="3.40.50.9100">
    <property type="entry name" value="Dehydroquinase, class II"/>
    <property type="match status" value="1"/>
</dbReference>
<dbReference type="PIRSF" id="PIRSF001399">
    <property type="entry name" value="DHquinase_II"/>
    <property type="match status" value="1"/>
</dbReference>
<comment type="pathway">
    <text evidence="3 8">Metabolic intermediate biosynthesis; chorismate biosynthesis; chorismate from D-erythrose 4-phosphate and phosphoenolpyruvate: step 3/7.</text>
</comment>
<keyword evidence="8" id="KW-0057">Aromatic amino acid biosynthesis</keyword>
<evidence type="ECO:0000256" key="2">
    <source>
        <dbReference type="ARBA" id="ARBA00003924"/>
    </source>
</evidence>
<evidence type="ECO:0000313" key="12">
    <source>
        <dbReference type="EMBL" id="HEG92557.1"/>
    </source>
</evidence>
<gene>
    <name evidence="8 12" type="primary">aroQ</name>
    <name evidence="12" type="ORF">ENP34_14135</name>
</gene>
<dbReference type="NCBIfam" id="NF003805">
    <property type="entry name" value="PRK05395.1-2"/>
    <property type="match status" value="1"/>
</dbReference>
<feature type="binding site" evidence="8 10">
    <location>
        <begin position="109"/>
        <end position="110"/>
    </location>
    <ligand>
        <name>substrate</name>
    </ligand>
</feature>
<dbReference type="Pfam" id="PF01220">
    <property type="entry name" value="DHquinase_II"/>
    <property type="match status" value="1"/>
</dbReference>
<evidence type="ECO:0000256" key="5">
    <source>
        <dbReference type="ARBA" id="ARBA00011193"/>
    </source>
</evidence>
<organism evidence="12">
    <name type="scientific">Thermorudis peleae</name>
    <dbReference type="NCBI Taxonomy" id="1382356"/>
    <lineage>
        <taxon>Bacteria</taxon>
        <taxon>Pseudomonadati</taxon>
        <taxon>Thermomicrobiota</taxon>
        <taxon>Thermomicrobia</taxon>
        <taxon>Thermomicrobia incertae sedis</taxon>
        <taxon>Thermorudis</taxon>
    </lineage>
</organism>
<feature type="binding site" evidence="8 10">
    <location>
        <position position="82"/>
    </location>
    <ligand>
        <name>substrate</name>
    </ligand>
</feature>
<dbReference type="CDD" id="cd00466">
    <property type="entry name" value="DHQase_II"/>
    <property type="match status" value="1"/>
</dbReference>
<dbReference type="GO" id="GO:0009073">
    <property type="term" value="P:aromatic amino acid family biosynthetic process"/>
    <property type="evidence" value="ECO:0007669"/>
    <property type="project" value="UniProtKB-KW"/>
</dbReference>
<accession>A0A831TAR9</accession>
<evidence type="ECO:0000256" key="7">
    <source>
        <dbReference type="ARBA" id="ARBA00023239"/>
    </source>
</evidence>
<evidence type="ECO:0000256" key="3">
    <source>
        <dbReference type="ARBA" id="ARBA00004902"/>
    </source>
</evidence>
<comment type="catalytic activity">
    <reaction evidence="1 8">
        <text>3-dehydroquinate = 3-dehydroshikimate + H2O</text>
        <dbReference type="Rhea" id="RHEA:21096"/>
        <dbReference type="ChEBI" id="CHEBI:15377"/>
        <dbReference type="ChEBI" id="CHEBI:16630"/>
        <dbReference type="ChEBI" id="CHEBI:32364"/>
        <dbReference type="EC" id="4.2.1.10"/>
    </reaction>
</comment>
<dbReference type="NCBIfam" id="NF003807">
    <property type="entry name" value="PRK05395.1-4"/>
    <property type="match status" value="1"/>
</dbReference>
<keyword evidence="7 8" id="KW-0456">Lyase</keyword>
<dbReference type="InterPro" id="IPR036441">
    <property type="entry name" value="DHquinase_II_sf"/>
</dbReference>
<comment type="subunit">
    <text evidence="5 8">Homododecamer.</text>
</comment>
<dbReference type="EC" id="4.2.1.10" evidence="6 8"/>
<feature type="site" description="Transition state stabilizer" evidence="8 11">
    <location>
        <position position="26"/>
    </location>
</feature>